<keyword evidence="4 6" id="KW-0274">FAD</keyword>
<dbReference type="Gene3D" id="1.25.40.80">
    <property type="match status" value="1"/>
</dbReference>
<evidence type="ECO:0000259" key="8">
    <source>
        <dbReference type="PROSITE" id="PS51645"/>
    </source>
</evidence>
<dbReference type="SUPFAM" id="SSF48173">
    <property type="entry name" value="Cryptochrome/photolyase FAD-binding domain"/>
    <property type="match status" value="1"/>
</dbReference>
<comment type="function">
    <text evidence="6">May have a photoreceptor function.</text>
</comment>
<dbReference type="NCBIfam" id="TIGR02765">
    <property type="entry name" value="crypto_DASH"/>
    <property type="match status" value="1"/>
</dbReference>
<name>A0ABP9S6J8_9GAMM</name>
<reference evidence="10" key="1">
    <citation type="journal article" date="2019" name="Int. J. Syst. Evol. Microbiol.">
        <title>The Global Catalogue of Microorganisms (GCM) 10K type strain sequencing project: providing services to taxonomists for standard genome sequencing and annotation.</title>
        <authorList>
            <consortium name="The Broad Institute Genomics Platform"/>
            <consortium name="The Broad Institute Genome Sequencing Center for Infectious Disease"/>
            <person name="Wu L."/>
            <person name="Ma J."/>
        </authorList>
    </citation>
    <scope>NUCLEOTIDE SEQUENCE [LARGE SCALE GENOMIC DNA]</scope>
    <source>
        <strain evidence="10">JCM 18720</strain>
    </source>
</reference>
<dbReference type="RefSeq" id="WP_345316679.1">
    <property type="nucleotide sequence ID" value="NZ_BAABLF010000009.1"/>
</dbReference>
<dbReference type="InterPro" id="IPR005101">
    <property type="entry name" value="Cryptochr/Photolyase_FAD-bd"/>
</dbReference>
<dbReference type="EMBL" id="BAABLF010000009">
    <property type="protein sequence ID" value="GAA5191190.1"/>
    <property type="molecule type" value="Genomic_DNA"/>
</dbReference>
<keyword evidence="3 6" id="KW-0285">Flavoprotein</keyword>
<comment type="caution">
    <text evidence="9">The sequence shown here is derived from an EMBL/GenBank/DDBJ whole genome shotgun (WGS) entry which is preliminary data.</text>
</comment>
<dbReference type="InterPro" id="IPR002081">
    <property type="entry name" value="Cryptochrome/DNA_photolyase_1"/>
</dbReference>
<dbReference type="PROSITE" id="PS51645">
    <property type="entry name" value="PHR_CRY_ALPHA_BETA"/>
    <property type="match status" value="1"/>
</dbReference>
<feature type="compositionally biased region" description="Basic and acidic residues" evidence="7">
    <location>
        <begin position="424"/>
        <end position="436"/>
    </location>
</feature>
<evidence type="ECO:0000256" key="6">
    <source>
        <dbReference type="RuleBase" id="RU367151"/>
    </source>
</evidence>
<protein>
    <recommendedName>
        <fullName evidence="2 6">Cryptochrome DASH</fullName>
    </recommendedName>
</protein>
<dbReference type="InterPro" id="IPR014729">
    <property type="entry name" value="Rossmann-like_a/b/a_fold"/>
</dbReference>
<evidence type="ECO:0000256" key="7">
    <source>
        <dbReference type="SAM" id="MobiDB-lite"/>
    </source>
</evidence>
<evidence type="ECO:0000256" key="5">
    <source>
        <dbReference type="ARBA" id="ARBA00022991"/>
    </source>
</evidence>
<dbReference type="InterPro" id="IPR036155">
    <property type="entry name" value="Crypto/Photolyase_N_sf"/>
</dbReference>
<accession>A0ABP9S6J8</accession>
<gene>
    <name evidence="9" type="ORF">GCM10025772_17520</name>
</gene>
<dbReference type="Pfam" id="PF00875">
    <property type="entry name" value="DNA_photolyase"/>
    <property type="match status" value="1"/>
</dbReference>
<comment type="similarity">
    <text evidence="1 6">Belongs to the DNA photolyase class-1 family.</text>
</comment>
<dbReference type="Proteomes" id="UP001501600">
    <property type="component" value="Unassembled WGS sequence"/>
</dbReference>
<feature type="domain" description="Photolyase/cryptochrome alpha/beta" evidence="8">
    <location>
        <begin position="2"/>
        <end position="134"/>
    </location>
</feature>
<comment type="cofactor">
    <cofactor evidence="6">
        <name>FAD</name>
        <dbReference type="ChEBI" id="CHEBI:57692"/>
    </cofactor>
    <text evidence="6">Binds 1 FAD per subunit.</text>
</comment>
<dbReference type="SUPFAM" id="SSF52425">
    <property type="entry name" value="Cryptochrome/photolyase, N-terminal domain"/>
    <property type="match status" value="1"/>
</dbReference>
<dbReference type="PANTHER" id="PTHR11455">
    <property type="entry name" value="CRYPTOCHROME"/>
    <property type="match status" value="1"/>
</dbReference>
<organism evidence="9 10">
    <name type="scientific">Ferrimonas gelatinilytica</name>
    <dbReference type="NCBI Taxonomy" id="1255257"/>
    <lineage>
        <taxon>Bacteria</taxon>
        <taxon>Pseudomonadati</taxon>
        <taxon>Pseudomonadota</taxon>
        <taxon>Gammaproteobacteria</taxon>
        <taxon>Alteromonadales</taxon>
        <taxon>Ferrimonadaceae</taxon>
        <taxon>Ferrimonas</taxon>
    </lineage>
</organism>
<dbReference type="Gene3D" id="1.10.579.10">
    <property type="entry name" value="DNA Cyclobutane Dipyrimidine Photolyase, subunit A, domain 3"/>
    <property type="match status" value="1"/>
</dbReference>
<evidence type="ECO:0000256" key="4">
    <source>
        <dbReference type="ARBA" id="ARBA00022827"/>
    </source>
</evidence>
<dbReference type="PRINTS" id="PR00147">
    <property type="entry name" value="DNAPHOTLYASE"/>
</dbReference>
<evidence type="ECO:0000256" key="1">
    <source>
        <dbReference type="ARBA" id="ARBA00005862"/>
    </source>
</evidence>
<feature type="region of interest" description="Disordered" evidence="7">
    <location>
        <begin position="417"/>
        <end position="436"/>
    </location>
</feature>
<keyword evidence="10" id="KW-1185">Reference proteome</keyword>
<dbReference type="InterPro" id="IPR006050">
    <property type="entry name" value="DNA_photolyase_N"/>
</dbReference>
<dbReference type="Gene3D" id="3.40.50.620">
    <property type="entry name" value="HUPs"/>
    <property type="match status" value="1"/>
</dbReference>
<evidence type="ECO:0000313" key="9">
    <source>
        <dbReference type="EMBL" id="GAA5191190.1"/>
    </source>
</evidence>
<evidence type="ECO:0000313" key="10">
    <source>
        <dbReference type="Proteomes" id="UP001501600"/>
    </source>
</evidence>
<feature type="region of interest" description="Disordered" evidence="7">
    <location>
        <begin position="166"/>
        <end position="203"/>
    </location>
</feature>
<dbReference type="InterPro" id="IPR036134">
    <property type="entry name" value="Crypto/Photolyase_FAD-like_sf"/>
</dbReference>
<evidence type="ECO:0000256" key="3">
    <source>
        <dbReference type="ARBA" id="ARBA00022630"/>
    </source>
</evidence>
<keyword evidence="5 6" id="KW-0157">Chromophore</keyword>
<dbReference type="PANTHER" id="PTHR11455:SF22">
    <property type="entry name" value="CRYPTOCHROME DASH"/>
    <property type="match status" value="1"/>
</dbReference>
<sequence>MTRTLLWFQQDLRLMDNPALREAVKGTHELTCLYCADPALRRPGRYHCKPVGDLPWRFILDSLDDLARSLVQFGQRLWLRQGDPLTVLPEIIKQRQIDRVVVSAPIGLDERRQWQTLMERHPDVVFEAVQSHTLFRLDQLPFSLDNLPGTFSQFRKAMEAVPVRPHCRPPTVLPPPPGRLRNDPLIPPRAPSNSPFRGGERPGRRHLNRYFAGSAPQSYKQTRNALDDWRSSTKFSPWLARGCLSARQVWAALSRHEHYRGANESTAWIRFELLWREYFQWYALAHGSKLFAFTGIQNIRRPTTFYAERFSKWCRGQTPFPIVNAAMSQLNATGYLSNRARQIVASAFVHELGLDWRYGAAYFQQQLLDYDVASNWGNWQYLAGVGADPRGWRHFDLAKQTEIYDPDGAFIRRWAPTQPSAPLDSHDEADWPRRAP</sequence>
<dbReference type="InterPro" id="IPR014133">
    <property type="entry name" value="Cry_DASH"/>
</dbReference>
<evidence type="ECO:0000256" key="2">
    <source>
        <dbReference type="ARBA" id="ARBA00017881"/>
    </source>
</evidence>
<dbReference type="Pfam" id="PF03441">
    <property type="entry name" value="FAD_binding_7"/>
    <property type="match status" value="1"/>
</dbReference>
<proteinExistence type="inferred from homology"/>
<comment type="cofactor">
    <cofactor evidence="6">
        <name>(6R)-5,10-methylene-5,6,7,8-tetrahydrofolate</name>
        <dbReference type="ChEBI" id="CHEBI:15636"/>
    </cofactor>
    <text evidence="6">Binds 1 5,10-methenyltetrahydrofolate (MTHF) per subunit.</text>
</comment>